<dbReference type="Proteomes" id="UP001215280">
    <property type="component" value="Unassembled WGS sequence"/>
</dbReference>
<feature type="region of interest" description="Disordered" evidence="1">
    <location>
        <begin position="433"/>
        <end position="538"/>
    </location>
</feature>
<sequence length="538" mass="58930">MTGKGGGSIPPGDIRIQFFFSSGCQDRRGDESDCGMKARIRGPTGVFGRNGCTYSRAKQVVTGVSGRDGGSSPPRPLPFRFVLCSLFSVLWSLSFVVLLRGALLEDGNTVTNTFFPATPRKFLARYSPLPSPMEPLIETDKPFNPAEWIGTGKEYSGNLPFEVITEKNAVLQLPAEAMKLLPAQNLPVIQFMDLVLPHIKDEPKSDISQLRHRDIPPRAVLDLLSRKSGQAWLDGARSVADPRFNDGADRFPLWTLTFWREMETVIQQRVNWKRGVQWLESEQKRCKEDDTRAAIDEARAELEPMGWNTPLTYGRGTTTTTDLQDFLGTLWLRTTNVDMMMEDLAQRVASDPELAEKDNVVAAKKGKYAKHQAPLLHRYEREIKEKEKEKIDFPANVGNRDSLPGWFAPPADFTDGDSVSVFGMDVDMQESAVDRAGGEMSAIDADGPTVGDGDGDGLPARPSKAADSQEAGKPKKQSTLFGFILRKGSGPVASSGTGTAGHPNPRKRARSGAGDGGSVKVPTKKKPKKDPVPTVSEK</sequence>
<evidence type="ECO:0000313" key="3">
    <source>
        <dbReference type="Proteomes" id="UP001215280"/>
    </source>
</evidence>
<keyword evidence="3" id="KW-1185">Reference proteome</keyword>
<comment type="caution">
    <text evidence="2">The sequence shown here is derived from an EMBL/GenBank/DDBJ whole genome shotgun (WGS) entry which is preliminary data.</text>
</comment>
<dbReference type="EMBL" id="JARJLG010000010">
    <property type="protein sequence ID" value="KAJ7777656.1"/>
    <property type="molecule type" value="Genomic_DNA"/>
</dbReference>
<evidence type="ECO:0000256" key="1">
    <source>
        <dbReference type="SAM" id="MobiDB-lite"/>
    </source>
</evidence>
<protein>
    <submittedName>
        <fullName evidence="2">Uncharacterized protein</fullName>
    </submittedName>
</protein>
<dbReference type="AlphaFoldDB" id="A0AAD7NW74"/>
<name>A0AAD7NW74_9AGAR</name>
<evidence type="ECO:0000313" key="2">
    <source>
        <dbReference type="EMBL" id="KAJ7777656.1"/>
    </source>
</evidence>
<reference evidence="2" key="1">
    <citation type="submission" date="2023-03" db="EMBL/GenBank/DDBJ databases">
        <title>Massive genome expansion in bonnet fungi (Mycena s.s.) driven by repeated elements and novel gene families across ecological guilds.</title>
        <authorList>
            <consortium name="Lawrence Berkeley National Laboratory"/>
            <person name="Harder C.B."/>
            <person name="Miyauchi S."/>
            <person name="Viragh M."/>
            <person name="Kuo A."/>
            <person name="Thoen E."/>
            <person name="Andreopoulos B."/>
            <person name="Lu D."/>
            <person name="Skrede I."/>
            <person name="Drula E."/>
            <person name="Henrissat B."/>
            <person name="Morin E."/>
            <person name="Kohler A."/>
            <person name="Barry K."/>
            <person name="LaButti K."/>
            <person name="Morin E."/>
            <person name="Salamov A."/>
            <person name="Lipzen A."/>
            <person name="Mereny Z."/>
            <person name="Hegedus B."/>
            <person name="Baldrian P."/>
            <person name="Stursova M."/>
            <person name="Weitz H."/>
            <person name="Taylor A."/>
            <person name="Grigoriev I.V."/>
            <person name="Nagy L.G."/>
            <person name="Martin F."/>
            <person name="Kauserud H."/>
        </authorList>
    </citation>
    <scope>NUCLEOTIDE SEQUENCE</scope>
    <source>
        <strain evidence="2">CBHHK188m</strain>
    </source>
</reference>
<accession>A0AAD7NW74</accession>
<proteinExistence type="predicted"/>
<organism evidence="2 3">
    <name type="scientific">Mycena maculata</name>
    <dbReference type="NCBI Taxonomy" id="230809"/>
    <lineage>
        <taxon>Eukaryota</taxon>
        <taxon>Fungi</taxon>
        <taxon>Dikarya</taxon>
        <taxon>Basidiomycota</taxon>
        <taxon>Agaricomycotina</taxon>
        <taxon>Agaricomycetes</taxon>
        <taxon>Agaricomycetidae</taxon>
        <taxon>Agaricales</taxon>
        <taxon>Marasmiineae</taxon>
        <taxon>Mycenaceae</taxon>
        <taxon>Mycena</taxon>
    </lineage>
</organism>
<gene>
    <name evidence="2" type="ORF">DFH07DRAFT_936685</name>
</gene>